<dbReference type="GO" id="GO:0035725">
    <property type="term" value="P:sodium ion transmembrane transport"/>
    <property type="evidence" value="ECO:0007669"/>
    <property type="project" value="TreeGrafter"/>
</dbReference>
<sequence>MILKNKESSLARPINYLLMKAKGKDLCSYQATSEKMPTPPTSSGREEGEKELTHEEIEAIAKEEARGTWGSQWDFAMSCIAYAVGLGNVWRFPYLCYKNGGGAFLIPYTIAMLTCGIPLFLLEVSVGQYLGVGDGSWAGEDCFDPESGLPYNESNAFLVHGLLEKDTMPPVESYWNNHVLQISSGIDELGGIRWELMAYLALAWCLVYLVIWKGLHNSGKIIWASAIFPYIILTILFIKAMTLDGAVEGIKYLFTPDWERLKTSECWIDGGTQIFFSYGVGIGALLALGSYNKFHHNCYRDAMFVCCVNTATSLYSGIVIFAILGFMAKQKGVEDIGDVVKSGPGLAFLVYPEVVRQLEPSALWAILFFLMLFTLGVDSQFCGIESLIVGLVDNWPNYLRPRKILFTAAMCVFMFCLGLPMITNGGVFIFQLMDFYAASGMSPTLQRKCIIALSLWLDFASTTTGILAGSSSHHVLCLGFSSFTFSSILPSPMEDPIHIHYGAKFWALASVERLLKGITPNIKPRPDAIIALEKQRQKRLADEENPEVEMKLVEPESNHL</sequence>
<evidence type="ECO:0000256" key="3">
    <source>
        <dbReference type="ARBA" id="ARBA00022448"/>
    </source>
</evidence>
<evidence type="ECO:0000256" key="9">
    <source>
        <dbReference type="RuleBase" id="RU003732"/>
    </source>
</evidence>
<evidence type="ECO:0000256" key="4">
    <source>
        <dbReference type="ARBA" id="ARBA00022692"/>
    </source>
</evidence>
<dbReference type="EMBL" id="HG994583">
    <property type="protein sequence ID" value="CAF2922592.1"/>
    <property type="molecule type" value="Genomic_DNA"/>
</dbReference>
<reference evidence="10" key="1">
    <citation type="submission" date="2021-02" db="EMBL/GenBank/DDBJ databases">
        <authorList>
            <person name="Bekaert M."/>
        </authorList>
    </citation>
    <scope>NUCLEOTIDE SEQUENCE</scope>
    <source>
        <strain evidence="10">IoA-00</strain>
    </source>
</reference>
<evidence type="ECO:0000256" key="8">
    <source>
        <dbReference type="PIRSR" id="PIRSR600175-1"/>
    </source>
</evidence>
<dbReference type="SUPFAM" id="SSF161070">
    <property type="entry name" value="SNF-like"/>
    <property type="match status" value="1"/>
</dbReference>
<evidence type="ECO:0000256" key="5">
    <source>
        <dbReference type="ARBA" id="ARBA00022847"/>
    </source>
</evidence>
<proteinExistence type="inferred from homology"/>
<keyword evidence="8" id="KW-0479">Metal-binding</keyword>
<feature type="binding site" evidence="8">
    <location>
        <position position="375"/>
    </location>
    <ligand>
        <name>Na(+)</name>
        <dbReference type="ChEBI" id="CHEBI:29101"/>
        <label>1</label>
    </ligand>
</feature>
<evidence type="ECO:0000256" key="2">
    <source>
        <dbReference type="ARBA" id="ARBA00006459"/>
    </source>
</evidence>
<evidence type="ECO:0000313" key="11">
    <source>
        <dbReference type="Proteomes" id="UP000675881"/>
    </source>
</evidence>
<dbReference type="InterPro" id="IPR000175">
    <property type="entry name" value="Na/ntran_symport"/>
</dbReference>
<keyword evidence="3 9" id="KW-0813">Transport</keyword>
<keyword evidence="4 9" id="KW-0812">Transmembrane</keyword>
<protein>
    <recommendedName>
        <fullName evidence="9">Transporter</fullName>
    </recommendedName>
</protein>
<keyword evidence="5 9" id="KW-0769">Symport</keyword>
<dbReference type="GO" id="GO:0046872">
    <property type="term" value="F:metal ion binding"/>
    <property type="evidence" value="ECO:0007669"/>
    <property type="project" value="UniProtKB-KW"/>
</dbReference>
<dbReference type="InterPro" id="IPR037272">
    <property type="entry name" value="SNS_sf"/>
</dbReference>
<feature type="binding site" evidence="8">
    <location>
        <position position="88"/>
    </location>
    <ligand>
        <name>Na(+)</name>
        <dbReference type="ChEBI" id="CHEBI:29101"/>
        <label>1</label>
    </ligand>
</feature>
<evidence type="ECO:0000256" key="7">
    <source>
        <dbReference type="ARBA" id="ARBA00023136"/>
    </source>
</evidence>
<dbReference type="Pfam" id="PF00209">
    <property type="entry name" value="SNF"/>
    <property type="match status" value="2"/>
</dbReference>
<dbReference type="PANTHER" id="PTHR11616">
    <property type="entry name" value="SODIUM/CHLORIDE DEPENDENT TRANSPORTER"/>
    <property type="match status" value="1"/>
</dbReference>
<gene>
    <name evidence="10" type="ORF">LSAA_8659</name>
</gene>
<feature type="binding site" evidence="8">
    <location>
        <position position="83"/>
    </location>
    <ligand>
        <name>Na(+)</name>
        <dbReference type="ChEBI" id="CHEBI:29101"/>
        <label>1</label>
    </ligand>
</feature>
<feature type="binding site" evidence="8">
    <location>
        <position position="378"/>
    </location>
    <ligand>
        <name>Na(+)</name>
        <dbReference type="ChEBI" id="CHEBI:29101"/>
        <label>1</label>
    </ligand>
</feature>
<dbReference type="PRINTS" id="PR00176">
    <property type="entry name" value="NANEUSMPORT"/>
</dbReference>
<name>A0A7R8CTB0_LEPSM</name>
<evidence type="ECO:0000256" key="1">
    <source>
        <dbReference type="ARBA" id="ARBA00004141"/>
    </source>
</evidence>
<dbReference type="GO" id="GO:0005886">
    <property type="term" value="C:plasma membrane"/>
    <property type="evidence" value="ECO:0007669"/>
    <property type="project" value="TreeGrafter"/>
</dbReference>
<dbReference type="PROSITE" id="PS50267">
    <property type="entry name" value="NA_NEUROTRAN_SYMP_3"/>
    <property type="match status" value="1"/>
</dbReference>
<dbReference type="PANTHER" id="PTHR11616:SF254">
    <property type="entry name" value="TRANSPORTER"/>
    <property type="match status" value="1"/>
</dbReference>
<keyword evidence="6" id="KW-1133">Transmembrane helix</keyword>
<keyword evidence="11" id="KW-1185">Reference proteome</keyword>
<dbReference type="Proteomes" id="UP000675881">
    <property type="component" value="Chromosome 4"/>
</dbReference>
<dbReference type="PROSITE" id="PS00610">
    <property type="entry name" value="NA_NEUROTRAN_SYMP_1"/>
    <property type="match status" value="1"/>
</dbReference>
<dbReference type="GO" id="GO:0006865">
    <property type="term" value="P:amino acid transport"/>
    <property type="evidence" value="ECO:0007669"/>
    <property type="project" value="TreeGrafter"/>
</dbReference>
<feature type="binding site" evidence="8">
    <location>
        <position position="84"/>
    </location>
    <ligand>
        <name>Na(+)</name>
        <dbReference type="ChEBI" id="CHEBI:29101"/>
        <label>1</label>
    </ligand>
</feature>
<organism evidence="10 11">
    <name type="scientific">Lepeophtheirus salmonis</name>
    <name type="common">Salmon louse</name>
    <name type="synonym">Caligus salmonis</name>
    <dbReference type="NCBI Taxonomy" id="72036"/>
    <lineage>
        <taxon>Eukaryota</taxon>
        <taxon>Metazoa</taxon>
        <taxon>Ecdysozoa</taxon>
        <taxon>Arthropoda</taxon>
        <taxon>Crustacea</taxon>
        <taxon>Multicrustacea</taxon>
        <taxon>Hexanauplia</taxon>
        <taxon>Copepoda</taxon>
        <taxon>Siphonostomatoida</taxon>
        <taxon>Caligidae</taxon>
        <taxon>Lepeophtheirus</taxon>
    </lineage>
</organism>
<dbReference type="OrthoDB" id="6581954at2759"/>
<accession>A0A7R8CTB0</accession>
<comment type="similarity">
    <text evidence="2 9">Belongs to the sodium:neurotransmitter symporter (SNF) (TC 2.A.22) family.</text>
</comment>
<feature type="binding site" evidence="8">
    <location>
        <position position="379"/>
    </location>
    <ligand>
        <name>Na(+)</name>
        <dbReference type="ChEBI" id="CHEBI:29101"/>
        <label>1</label>
    </ligand>
</feature>
<dbReference type="GO" id="GO:0015293">
    <property type="term" value="F:symporter activity"/>
    <property type="evidence" value="ECO:0007669"/>
    <property type="project" value="UniProtKB-KW"/>
</dbReference>
<evidence type="ECO:0000313" key="10">
    <source>
        <dbReference type="EMBL" id="CAF2922592.1"/>
    </source>
</evidence>
<keyword evidence="7" id="KW-0472">Membrane</keyword>
<feature type="binding site" evidence="8">
    <location>
        <position position="277"/>
    </location>
    <ligand>
        <name>Na(+)</name>
        <dbReference type="ChEBI" id="CHEBI:29101"/>
        <label>1</label>
    </ligand>
</feature>
<keyword evidence="8" id="KW-0915">Sodium</keyword>
<dbReference type="AlphaFoldDB" id="A0A7R8CTB0"/>
<evidence type="ECO:0000256" key="6">
    <source>
        <dbReference type="ARBA" id="ARBA00022989"/>
    </source>
</evidence>
<feature type="binding site" evidence="8">
    <location>
        <position position="309"/>
    </location>
    <ligand>
        <name>Na(+)</name>
        <dbReference type="ChEBI" id="CHEBI:29101"/>
        <label>1</label>
    </ligand>
</feature>
<comment type="subcellular location">
    <subcellularLocation>
        <location evidence="1">Membrane</location>
        <topology evidence="1">Multi-pass membrane protein</topology>
    </subcellularLocation>
</comment>